<dbReference type="InterPro" id="IPR002477">
    <property type="entry name" value="Peptidoglycan-bd-like"/>
</dbReference>
<dbReference type="PROSITE" id="PS52029">
    <property type="entry name" value="LD_TPASE"/>
    <property type="match status" value="1"/>
</dbReference>
<feature type="active site" description="Proton donor/acceptor" evidence="7">
    <location>
        <position position="439"/>
    </location>
</feature>
<dbReference type="SUPFAM" id="SSF47090">
    <property type="entry name" value="PGBD-like"/>
    <property type="match status" value="1"/>
</dbReference>
<gene>
    <name evidence="10" type="ORF">MKO06_00810</name>
</gene>
<comment type="caution">
    <text evidence="10">The sequence shown here is derived from an EMBL/GenBank/DDBJ whole genome shotgun (WGS) entry which is preliminary data.</text>
</comment>
<evidence type="ECO:0000256" key="4">
    <source>
        <dbReference type="ARBA" id="ARBA00022960"/>
    </source>
</evidence>
<dbReference type="Proteomes" id="UP001155280">
    <property type="component" value="Unassembled WGS sequence"/>
</dbReference>
<feature type="active site" description="Nucleophile" evidence="7">
    <location>
        <position position="458"/>
    </location>
</feature>
<accession>A0A9X2I848</accession>
<feature type="signal peptide" evidence="8">
    <location>
        <begin position="1"/>
        <end position="17"/>
    </location>
</feature>
<evidence type="ECO:0000259" key="9">
    <source>
        <dbReference type="PROSITE" id="PS52029"/>
    </source>
</evidence>
<dbReference type="GO" id="GO:0009252">
    <property type="term" value="P:peptidoglycan biosynthetic process"/>
    <property type="evidence" value="ECO:0007669"/>
    <property type="project" value="UniProtKB-KW"/>
</dbReference>
<evidence type="ECO:0000256" key="6">
    <source>
        <dbReference type="ARBA" id="ARBA00023316"/>
    </source>
</evidence>
<evidence type="ECO:0000256" key="3">
    <source>
        <dbReference type="ARBA" id="ARBA00022679"/>
    </source>
</evidence>
<comment type="pathway">
    <text evidence="1 7">Cell wall biogenesis; peptidoglycan biosynthesis.</text>
</comment>
<dbReference type="Gene3D" id="1.10.101.10">
    <property type="entry name" value="PGBD-like superfamily/PGBD"/>
    <property type="match status" value="1"/>
</dbReference>
<dbReference type="AlphaFoldDB" id="A0A9X2I848"/>
<comment type="similarity">
    <text evidence="2">Belongs to the YkuD family.</text>
</comment>
<evidence type="ECO:0000313" key="11">
    <source>
        <dbReference type="Proteomes" id="UP001155280"/>
    </source>
</evidence>
<evidence type="ECO:0000256" key="8">
    <source>
        <dbReference type="SAM" id="SignalP"/>
    </source>
</evidence>
<dbReference type="PROSITE" id="PS51257">
    <property type="entry name" value="PROKAR_LIPOPROTEIN"/>
    <property type="match status" value="1"/>
</dbReference>
<dbReference type="Pfam" id="PF01471">
    <property type="entry name" value="PG_binding_1"/>
    <property type="match status" value="1"/>
</dbReference>
<keyword evidence="11" id="KW-1185">Reference proteome</keyword>
<keyword evidence="8" id="KW-0732">Signal</keyword>
<keyword evidence="4 7" id="KW-0133">Cell shape</keyword>
<dbReference type="GO" id="GO:0008360">
    <property type="term" value="P:regulation of cell shape"/>
    <property type="evidence" value="ECO:0007669"/>
    <property type="project" value="UniProtKB-UniRule"/>
</dbReference>
<dbReference type="GO" id="GO:0004180">
    <property type="term" value="F:carboxypeptidase activity"/>
    <property type="evidence" value="ECO:0007669"/>
    <property type="project" value="UniProtKB-ARBA"/>
</dbReference>
<dbReference type="InterPro" id="IPR036365">
    <property type="entry name" value="PGBD-like_sf"/>
</dbReference>
<sequence length="539" mass="62339">MRSWLLLLNLVILLVLAGCKEDTQKSTQEKENQTREIANLTQTAKIQNYFQEADSSEIYESEELKEFYRENGFRPVWNEKSLREDISRIITRIDSEGLYPKEYHAEKIQELLSSVNQNSEEKNTRLEILLTDASLKLIRHLSSGKLKPAEIYEIWGTPVNEVSPKDSLHKMISENSLESSFRELSPKNQIYQGLKAALQAYNIEELKTESATQIETGGLIRLGESSERLSQVGKRLTELGLYSGTIDTIYSKELENAVKAFQKEHGLQVDGLLGTSTIANMNLTKKDRYQQILINMERWRWYPRDLGEHYIIINIPDYHLSVVKEKDTISSHKIMVGTRYRQTPVFSDKIEYVVYNPTWTIPPTIKTNDVIPGARKDLDYLSSRNIKIYDKEGDVVDPTEIDWSSYQARNYTYRQNPGGSNPLGRVKIIYPNQYMIYLHDTPSQALFEKNSRAQSSGCVRVQNALDLAKYLLNDQEKYTDSVIDEILASGKTREIPVKKQVKVHHFYWTASVENDSIRFIDDIYHLDKPLWDLFNPEND</sequence>
<keyword evidence="6 7" id="KW-0961">Cell wall biogenesis/degradation</keyword>
<organism evidence="10 11">
    <name type="scientific">Christiangramia oceanisediminis</name>
    <dbReference type="NCBI Taxonomy" id="2920386"/>
    <lineage>
        <taxon>Bacteria</taxon>
        <taxon>Pseudomonadati</taxon>
        <taxon>Bacteroidota</taxon>
        <taxon>Flavobacteriia</taxon>
        <taxon>Flavobacteriales</taxon>
        <taxon>Flavobacteriaceae</taxon>
        <taxon>Christiangramia</taxon>
    </lineage>
</organism>
<keyword evidence="3" id="KW-0808">Transferase</keyword>
<dbReference type="Gene3D" id="2.40.440.10">
    <property type="entry name" value="L,D-transpeptidase catalytic domain-like"/>
    <property type="match status" value="1"/>
</dbReference>
<dbReference type="Pfam" id="PF03734">
    <property type="entry name" value="YkuD"/>
    <property type="match status" value="1"/>
</dbReference>
<feature type="domain" description="L,D-TPase catalytic" evidence="9">
    <location>
        <begin position="309"/>
        <end position="483"/>
    </location>
</feature>
<reference evidence="10" key="1">
    <citation type="submission" date="2022-07" db="EMBL/GenBank/DDBJ databases">
        <title>Gramela sediminis sp. nov., isolated from deep-sea sediment of the Indian Ocean.</title>
        <authorList>
            <person name="Shi H."/>
        </authorList>
    </citation>
    <scope>NUCLEOTIDE SEQUENCE</scope>
    <source>
        <strain evidence="10">GC03-9</strain>
    </source>
</reference>
<dbReference type="PANTHER" id="PTHR41533">
    <property type="entry name" value="L,D-TRANSPEPTIDASE HI_1667-RELATED"/>
    <property type="match status" value="1"/>
</dbReference>
<evidence type="ECO:0000256" key="7">
    <source>
        <dbReference type="PROSITE-ProRule" id="PRU01373"/>
    </source>
</evidence>
<evidence type="ECO:0000313" key="10">
    <source>
        <dbReference type="EMBL" id="MCP9198428.1"/>
    </source>
</evidence>
<protein>
    <submittedName>
        <fullName evidence="10">L,D-transpeptidase family protein</fullName>
    </submittedName>
</protein>
<evidence type="ECO:0000256" key="5">
    <source>
        <dbReference type="ARBA" id="ARBA00022984"/>
    </source>
</evidence>
<dbReference type="InterPro" id="IPR038063">
    <property type="entry name" value="Transpep_catalytic_dom"/>
</dbReference>
<dbReference type="InterPro" id="IPR045380">
    <property type="entry name" value="LD_TPept_scaffold_dom"/>
</dbReference>
<evidence type="ECO:0000256" key="2">
    <source>
        <dbReference type="ARBA" id="ARBA00005992"/>
    </source>
</evidence>
<dbReference type="PANTHER" id="PTHR41533:SF2">
    <property type="entry name" value="BLR7131 PROTEIN"/>
    <property type="match status" value="1"/>
</dbReference>
<dbReference type="RefSeq" id="WP_241550438.1">
    <property type="nucleotide sequence ID" value="NZ_JANCNS010000001.1"/>
</dbReference>
<dbReference type="CDD" id="cd16913">
    <property type="entry name" value="YkuD_like"/>
    <property type="match status" value="1"/>
</dbReference>
<dbReference type="EMBL" id="JANCNS010000001">
    <property type="protein sequence ID" value="MCP9198428.1"/>
    <property type="molecule type" value="Genomic_DNA"/>
</dbReference>
<keyword evidence="5 7" id="KW-0573">Peptidoglycan synthesis</keyword>
<evidence type="ECO:0000256" key="1">
    <source>
        <dbReference type="ARBA" id="ARBA00004752"/>
    </source>
</evidence>
<name>A0A9X2I848_9FLAO</name>
<feature type="chain" id="PRO_5040726695" evidence="8">
    <location>
        <begin position="18"/>
        <end position="539"/>
    </location>
</feature>
<dbReference type="GO" id="GO:0071555">
    <property type="term" value="P:cell wall organization"/>
    <property type="evidence" value="ECO:0007669"/>
    <property type="project" value="UniProtKB-UniRule"/>
</dbReference>
<dbReference type="Pfam" id="PF20142">
    <property type="entry name" value="Scaffold"/>
    <property type="match status" value="1"/>
</dbReference>
<dbReference type="GO" id="GO:0016740">
    <property type="term" value="F:transferase activity"/>
    <property type="evidence" value="ECO:0007669"/>
    <property type="project" value="UniProtKB-KW"/>
</dbReference>
<dbReference type="InterPro" id="IPR036366">
    <property type="entry name" value="PGBDSf"/>
</dbReference>
<dbReference type="InterPro" id="IPR005490">
    <property type="entry name" value="LD_TPept_cat_dom"/>
</dbReference>
<dbReference type="InterPro" id="IPR052905">
    <property type="entry name" value="LD-transpeptidase_YkuD-like"/>
</dbReference>
<proteinExistence type="inferred from homology"/>
<dbReference type="SUPFAM" id="SSF141523">
    <property type="entry name" value="L,D-transpeptidase catalytic domain-like"/>
    <property type="match status" value="1"/>
</dbReference>